<dbReference type="eggNOG" id="ENOG502S2HA">
    <property type="taxonomic scope" value="Eukaryota"/>
</dbReference>
<evidence type="ECO:0000313" key="4">
    <source>
        <dbReference type="EMBL" id="EKX52929.1"/>
    </source>
</evidence>
<dbReference type="OrthoDB" id="60655at2759"/>
<evidence type="ECO:0000256" key="1">
    <source>
        <dbReference type="ARBA" id="ARBA00004418"/>
    </source>
</evidence>
<feature type="non-terminal residue" evidence="4">
    <location>
        <position position="248"/>
    </location>
</feature>
<dbReference type="HOGENOM" id="CLU_051472_5_0_1"/>
<sequence length="248" mass="27835">SYKVGVLAINGFADANAKYKLMFEEYLNRKLRDVFHPKINFTMVPLDFTTLYTWVETKIVDFIYVNPSAYSCIESQYGASSLASQQSIQKLGNDTYDFALFGGVIFVRADRTDIKTIADLKDKSIAAASISGLGSGQAQFRVMVDNGLNYIQDPAQLVFTSNQGTVVNMVYQKKVDVGFVRTNQIEQMESKSSTILYPEWNVAALSHVHWLVQREVQRALLELDQSDPAAKAATVKGWIPTLSYMELR</sequence>
<comment type="similarity">
    <text evidence="2">Belongs to the bacterial solute-binding protein SsuA/TauA family.</text>
</comment>
<name>L1JX68_GUITC</name>
<dbReference type="Proteomes" id="UP000011087">
    <property type="component" value="Unassembled WGS sequence"/>
</dbReference>
<dbReference type="AlphaFoldDB" id="L1JX68"/>
<protein>
    <recommendedName>
        <fullName evidence="7">Solute-binding protein family 3/N-terminal domain-containing protein</fullName>
    </recommendedName>
</protein>
<reference evidence="6" key="2">
    <citation type="submission" date="2012-11" db="EMBL/GenBank/DDBJ databases">
        <authorList>
            <person name="Kuo A."/>
            <person name="Curtis B.A."/>
            <person name="Tanifuji G."/>
            <person name="Burki F."/>
            <person name="Gruber A."/>
            <person name="Irimia M."/>
            <person name="Maruyama S."/>
            <person name="Arias M.C."/>
            <person name="Ball S.G."/>
            <person name="Gile G.H."/>
            <person name="Hirakawa Y."/>
            <person name="Hopkins J.F."/>
            <person name="Rensing S.A."/>
            <person name="Schmutz J."/>
            <person name="Symeonidi A."/>
            <person name="Elias M."/>
            <person name="Eveleigh R.J."/>
            <person name="Herman E.K."/>
            <person name="Klute M.J."/>
            <person name="Nakayama T."/>
            <person name="Obornik M."/>
            <person name="Reyes-Prieto A."/>
            <person name="Armbrust E.V."/>
            <person name="Aves S.J."/>
            <person name="Beiko R.G."/>
            <person name="Coutinho P."/>
            <person name="Dacks J.B."/>
            <person name="Durnford D.G."/>
            <person name="Fast N.M."/>
            <person name="Green B.R."/>
            <person name="Grisdale C."/>
            <person name="Hempe F."/>
            <person name="Henrissat B."/>
            <person name="Hoppner M.P."/>
            <person name="Ishida K.-I."/>
            <person name="Kim E."/>
            <person name="Koreny L."/>
            <person name="Kroth P.G."/>
            <person name="Liu Y."/>
            <person name="Malik S.-B."/>
            <person name="Maier U.G."/>
            <person name="McRose D."/>
            <person name="Mock T."/>
            <person name="Neilson J.A."/>
            <person name="Onodera N.T."/>
            <person name="Poole A.M."/>
            <person name="Pritham E.J."/>
            <person name="Richards T.A."/>
            <person name="Rocap G."/>
            <person name="Roy S.W."/>
            <person name="Sarai C."/>
            <person name="Schaack S."/>
            <person name="Shirato S."/>
            <person name="Slamovits C.H."/>
            <person name="Spencer D.F."/>
            <person name="Suzuki S."/>
            <person name="Worden A.Z."/>
            <person name="Zauner S."/>
            <person name="Barry K."/>
            <person name="Bell C."/>
            <person name="Bharti A.K."/>
            <person name="Crow J.A."/>
            <person name="Grimwood J."/>
            <person name="Kramer R."/>
            <person name="Lindquist E."/>
            <person name="Lucas S."/>
            <person name="Salamov A."/>
            <person name="McFadden G.I."/>
            <person name="Lane C.E."/>
            <person name="Keeling P.J."/>
            <person name="Gray M.W."/>
            <person name="Grigoriev I.V."/>
            <person name="Archibald J.M."/>
        </authorList>
    </citation>
    <scope>NUCLEOTIDE SEQUENCE</scope>
    <source>
        <strain evidence="6">CCMP2712</strain>
    </source>
</reference>
<dbReference type="PaxDb" id="55529-EKX52929"/>
<organism evidence="4">
    <name type="scientific">Guillardia theta (strain CCMP2712)</name>
    <name type="common">Cryptophyte</name>
    <dbReference type="NCBI Taxonomy" id="905079"/>
    <lineage>
        <taxon>Eukaryota</taxon>
        <taxon>Cryptophyceae</taxon>
        <taxon>Pyrenomonadales</taxon>
        <taxon>Geminigeraceae</taxon>
        <taxon>Guillardia</taxon>
    </lineage>
</organism>
<evidence type="ECO:0000256" key="3">
    <source>
        <dbReference type="ARBA" id="ARBA00022729"/>
    </source>
</evidence>
<dbReference type="OMA" id="FGGWQMA"/>
<dbReference type="PANTHER" id="PTHR30024">
    <property type="entry name" value="ALIPHATIC SULFONATES-BINDING PROTEIN-RELATED"/>
    <property type="match status" value="1"/>
</dbReference>
<dbReference type="Gene3D" id="3.40.190.10">
    <property type="entry name" value="Periplasmic binding protein-like II"/>
    <property type="match status" value="1"/>
</dbReference>
<evidence type="ECO:0000313" key="6">
    <source>
        <dbReference type="Proteomes" id="UP000011087"/>
    </source>
</evidence>
<dbReference type="PANTHER" id="PTHR30024:SF47">
    <property type="entry name" value="TAURINE-BINDING PERIPLASMIC PROTEIN"/>
    <property type="match status" value="1"/>
</dbReference>
<dbReference type="SUPFAM" id="SSF53850">
    <property type="entry name" value="Periplasmic binding protein-like II"/>
    <property type="match status" value="1"/>
</dbReference>
<dbReference type="Pfam" id="PF12974">
    <property type="entry name" value="Phosphonate-bd"/>
    <property type="match status" value="1"/>
</dbReference>
<accession>L1JX68</accession>
<reference evidence="4 6" key="1">
    <citation type="journal article" date="2012" name="Nature">
        <title>Algal genomes reveal evolutionary mosaicism and the fate of nucleomorphs.</title>
        <authorList>
            <consortium name="DOE Joint Genome Institute"/>
            <person name="Curtis B.A."/>
            <person name="Tanifuji G."/>
            <person name="Burki F."/>
            <person name="Gruber A."/>
            <person name="Irimia M."/>
            <person name="Maruyama S."/>
            <person name="Arias M.C."/>
            <person name="Ball S.G."/>
            <person name="Gile G.H."/>
            <person name="Hirakawa Y."/>
            <person name="Hopkins J.F."/>
            <person name="Kuo A."/>
            <person name="Rensing S.A."/>
            <person name="Schmutz J."/>
            <person name="Symeonidi A."/>
            <person name="Elias M."/>
            <person name="Eveleigh R.J."/>
            <person name="Herman E.K."/>
            <person name="Klute M.J."/>
            <person name="Nakayama T."/>
            <person name="Obornik M."/>
            <person name="Reyes-Prieto A."/>
            <person name="Armbrust E.V."/>
            <person name="Aves S.J."/>
            <person name="Beiko R.G."/>
            <person name="Coutinho P."/>
            <person name="Dacks J.B."/>
            <person name="Durnford D.G."/>
            <person name="Fast N.M."/>
            <person name="Green B.R."/>
            <person name="Grisdale C.J."/>
            <person name="Hempel F."/>
            <person name="Henrissat B."/>
            <person name="Hoppner M.P."/>
            <person name="Ishida K."/>
            <person name="Kim E."/>
            <person name="Koreny L."/>
            <person name="Kroth P.G."/>
            <person name="Liu Y."/>
            <person name="Malik S.B."/>
            <person name="Maier U.G."/>
            <person name="McRose D."/>
            <person name="Mock T."/>
            <person name="Neilson J.A."/>
            <person name="Onodera N.T."/>
            <person name="Poole A.M."/>
            <person name="Pritham E.J."/>
            <person name="Richards T.A."/>
            <person name="Rocap G."/>
            <person name="Roy S.W."/>
            <person name="Sarai C."/>
            <person name="Schaack S."/>
            <person name="Shirato S."/>
            <person name="Slamovits C.H."/>
            <person name="Spencer D.F."/>
            <person name="Suzuki S."/>
            <person name="Worden A.Z."/>
            <person name="Zauner S."/>
            <person name="Barry K."/>
            <person name="Bell C."/>
            <person name="Bharti A.K."/>
            <person name="Crow J.A."/>
            <person name="Grimwood J."/>
            <person name="Kramer R."/>
            <person name="Lindquist E."/>
            <person name="Lucas S."/>
            <person name="Salamov A."/>
            <person name="McFadden G.I."/>
            <person name="Lane C.E."/>
            <person name="Keeling P.J."/>
            <person name="Gray M.W."/>
            <person name="Grigoriev I.V."/>
            <person name="Archibald J.M."/>
        </authorList>
    </citation>
    <scope>NUCLEOTIDE SEQUENCE</scope>
    <source>
        <strain evidence="4 6">CCMP2712</strain>
    </source>
</reference>
<dbReference type="GeneID" id="17309574"/>
<reference evidence="5" key="3">
    <citation type="submission" date="2015-06" db="UniProtKB">
        <authorList>
            <consortium name="EnsemblProtists"/>
        </authorList>
    </citation>
    <scope>IDENTIFICATION</scope>
</reference>
<proteinExistence type="inferred from homology"/>
<dbReference type="RefSeq" id="XP_005839909.1">
    <property type="nucleotide sequence ID" value="XM_005839852.1"/>
</dbReference>
<feature type="non-terminal residue" evidence="4">
    <location>
        <position position="1"/>
    </location>
</feature>
<dbReference type="EnsemblProtists" id="EKX52929">
    <property type="protein sequence ID" value="EKX52929"/>
    <property type="gene ID" value="GUITHDRAFT_51158"/>
</dbReference>
<gene>
    <name evidence="4" type="ORF">GUITHDRAFT_51158</name>
</gene>
<keyword evidence="3" id="KW-0732">Signal</keyword>
<keyword evidence="6" id="KW-1185">Reference proteome</keyword>
<comment type="subcellular location">
    <subcellularLocation>
        <location evidence="1">Periplasm</location>
    </subcellularLocation>
</comment>
<evidence type="ECO:0000256" key="2">
    <source>
        <dbReference type="ARBA" id="ARBA00010742"/>
    </source>
</evidence>
<evidence type="ECO:0008006" key="7">
    <source>
        <dbReference type="Google" id="ProtNLM"/>
    </source>
</evidence>
<dbReference type="EMBL" id="JH992971">
    <property type="protein sequence ID" value="EKX52929.1"/>
    <property type="molecule type" value="Genomic_DNA"/>
</dbReference>
<evidence type="ECO:0000313" key="5">
    <source>
        <dbReference type="EnsemblProtists" id="EKX52929"/>
    </source>
</evidence>
<dbReference type="KEGG" id="gtt:GUITHDRAFT_51158"/>